<organism evidence="3 4">
    <name type="scientific">Moelleriella libera RCEF 2490</name>
    <dbReference type="NCBI Taxonomy" id="1081109"/>
    <lineage>
        <taxon>Eukaryota</taxon>
        <taxon>Fungi</taxon>
        <taxon>Dikarya</taxon>
        <taxon>Ascomycota</taxon>
        <taxon>Pezizomycotina</taxon>
        <taxon>Sordariomycetes</taxon>
        <taxon>Hypocreomycetidae</taxon>
        <taxon>Hypocreales</taxon>
        <taxon>Clavicipitaceae</taxon>
        <taxon>Moelleriella</taxon>
    </lineage>
</organism>
<keyword evidence="4" id="KW-1185">Reference proteome</keyword>
<evidence type="ECO:0000313" key="3">
    <source>
        <dbReference type="EMBL" id="KZZ94999.1"/>
    </source>
</evidence>
<dbReference type="InterPro" id="IPR000073">
    <property type="entry name" value="AB_hydrolase_1"/>
</dbReference>
<name>A0A168B9N7_9HYPO</name>
<protein>
    <recommendedName>
        <fullName evidence="2">AB hydrolase-1 domain-containing protein</fullName>
    </recommendedName>
</protein>
<keyword evidence="1" id="KW-0732">Signal</keyword>
<sequence>MLVNPAAIVLSWAAVTSAMRCRNLTVPVSISSRNAVFDLKPPSTEIDVTNLALGLTRPGKNFTASLLKDYKTVTGDYELAATYCQPDSGPGHAVQILTHGVGFDRSYWNFPYNNYNYSYVQRAVDAGYSTVSWDRLGIAHSSHGDPVNEIQVFLEIAALKALTDQVRGGQLCGISTKFNKTVHVGHSFGSVMTYVLSNTQPNITDAIVLTGFSQVSQFMASFVLGGNFAPVKEIPPLAEQYDAGYLAPKTSIGVHIDFFGPDDFDPELLQVAFKKGQPAAVGELLTLGAAPKESVFAGPVMIITGDYDVPFCGGNCTDTMAIKGASTSLIEYSKDSFKNASVFNATIVPGAGHGLNFGYTAPQTYRIITDFIQTHV</sequence>
<reference evidence="3 4" key="1">
    <citation type="journal article" date="2016" name="Genome Biol. Evol.">
        <title>Divergent and convergent evolution of fungal pathogenicity.</title>
        <authorList>
            <person name="Shang Y."/>
            <person name="Xiao G."/>
            <person name="Zheng P."/>
            <person name="Cen K."/>
            <person name="Zhan S."/>
            <person name="Wang C."/>
        </authorList>
    </citation>
    <scope>NUCLEOTIDE SEQUENCE [LARGE SCALE GENOMIC DNA]</scope>
    <source>
        <strain evidence="3 4">RCEF 2490</strain>
    </source>
</reference>
<dbReference type="OrthoDB" id="190201at2759"/>
<evidence type="ECO:0000259" key="2">
    <source>
        <dbReference type="Pfam" id="PF12697"/>
    </source>
</evidence>
<dbReference type="STRING" id="1081109.A0A168B9N7"/>
<feature type="signal peptide" evidence="1">
    <location>
        <begin position="1"/>
        <end position="18"/>
    </location>
</feature>
<dbReference type="InterPro" id="IPR029058">
    <property type="entry name" value="AB_hydrolase_fold"/>
</dbReference>
<evidence type="ECO:0000313" key="4">
    <source>
        <dbReference type="Proteomes" id="UP000078544"/>
    </source>
</evidence>
<dbReference type="Proteomes" id="UP000078544">
    <property type="component" value="Unassembled WGS sequence"/>
</dbReference>
<comment type="caution">
    <text evidence="3">The sequence shown here is derived from an EMBL/GenBank/DDBJ whole genome shotgun (WGS) entry which is preliminary data.</text>
</comment>
<dbReference type="Pfam" id="PF12697">
    <property type="entry name" value="Abhydrolase_6"/>
    <property type="match status" value="1"/>
</dbReference>
<dbReference type="EMBL" id="AZGY01000010">
    <property type="protein sequence ID" value="KZZ94999.1"/>
    <property type="molecule type" value="Genomic_DNA"/>
</dbReference>
<dbReference type="SUPFAM" id="SSF53474">
    <property type="entry name" value="alpha/beta-Hydrolases"/>
    <property type="match status" value="1"/>
</dbReference>
<feature type="chain" id="PRO_5007895596" description="AB hydrolase-1 domain-containing protein" evidence="1">
    <location>
        <begin position="19"/>
        <end position="376"/>
    </location>
</feature>
<evidence type="ECO:0000256" key="1">
    <source>
        <dbReference type="SAM" id="SignalP"/>
    </source>
</evidence>
<accession>A0A168B9N7</accession>
<dbReference type="Gene3D" id="3.40.50.1820">
    <property type="entry name" value="alpha/beta hydrolase"/>
    <property type="match status" value="1"/>
</dbReference>
<feature type="domain" description="AB hydrolase-1" evidence="2">
    <location>
        <begin position="96"/>
        <end position="357"/>
    </location>
</feature>
<gene>
    <name evidence="3" type="ORF">AAL_05110</name>
</gene>
<dbReference type="AlphaFoldDB" id="A0A168B9N7"/>
<proteinExistence type="predicted"/>